<feature type="non-terminal residue" evidence="3">
    <location>
        <position position="1"/>
    </location>
</feature>
<evidence type="ECO:0000313" key="3">
    <source>
        <dbReference type="EMBL" id="CAH3037502.1"/>
    </source>
</evidence>
<organism evidence="3 4">
    <name type="scientific">Porites evermanni</name>
    <dbReference type="NCBI Taxonomy" id="104178"/>
    <lineage>
        <taxon>Eukaryota</taxon>
        <taxon>Metazoa</taxon>
        <taxon>Cnidaria</taxon>
        <taxon>Anthozoa</taxon>
        <taxon>Hexacorallia</taxon>
        <taxon>Scleractinia</taxon>
        <taxon>Fungiina</taxon>
        <taxon>Poritidae</taxon>
        <taxon>Porites</taxon>
    </lineage>
</organism>
<dbReference type="SMART" id="SM00327">
    <property type="entry name" value="VWA"/>
    <property type="match status" value="3"/>
</dbReference>
<name>A0ABN8MZ37_9CNID</name>
<dbReference type="Pfam" id="PF13927">
    <property type="entry name" value="Ig_3"/>
    <property type="match status" value="2"/>
</dbReference>
<protein>
    <submittedName>
        <fullName evidence="3">Uncharacterized protein</fullName>
    </submittedName>
</protein>
<dbReference type="Pfam" id="PF13895">
    <property type="entry name" value="Ig_2"/>
    <property type="match status" value="2"/>
</dbReference>
<dbReference type="SUPFAM" id="SSF53300">
    <property type="entry name" value="vWA-like"/>
    <property type="match status" value="3"/>
</dbReference>
<feature type="domain" description="Ig-like" evidence="2">
    <location>
        <begin position="328"/>
        <end position="410"/>
    </location>
</feature>
<feature type="domain" description="VWFA" evidence="1">
    <location>
        <begin position="6"/>
        <end position="116"/>
    </location>
</feature>
<proteinExistence type="predicted"/>
<comment type="caution">
    <text evidence="3">The sequence shown here is derived from an EMBL/GenBank/DDBJ whole genome shotgun (WGS) entry which is preliminary data.</text>
</comment>
<evidence type="ECO:0000313" key="4">
    <source>
        <dbReference type="Proteomes" id="UP001159427"/>
    </source>
</evidence>
<feature type="domain" description="VWFA" evidence="1">
    <location>
        <begin position="684"/>
        <end position="865"/>
    </location>
</feature>
<dbReference type="Gene3D" id="3.40.50.410">
    <property type="entry name" value="von Willebrand factor, type A domain"/>
    <property type="match status" value="3"/>
</dbReference>
<dbReference type="InterPro" id="IPR013783">
    <property type="entry name" value="Ig-like_fold"/>
</dbReference>
<dbReference type="PROSITE" id="PS50234">
    <property type="entry name" value="VWFA"/>
    <property type="match status" value="3"/>
</dbReference>
<dbReference type="Gene3D" id="2.60.40.10">
    <property type="entry name" value="Immunoglobulins"/>
    <property type="match status" value="4"/>
</dbReference>
<dbReference type="InterPro" id="IPR003599">
    <property type="entry name" value="Ig_sub"/>
</dbReference>
<feature type="domain" description="Ig-like" evidence="2">
    <location>
        <begin position="421"/>
        <end position="499"/>
    </location>
</feature>
<dbReference type="SUPFAM" id="SSF48726">
    <property type="entry name" value="Immunoglobulin"/>
    <property type="match status" value="4"/>
</dbReference>
<dbReference type="InterPro" id="IPR003598">
    <property type="entry name" value="Ig_sub2"/>
</dbReference>
<dbReference type="InterPro" id="IPR007110">
    <property type="entry name" value="Ig-like_dom"/>
</dbReference>
<dbReference type="InterPro" id="IPR050525">
    <property type="entry name" value="ECM_Assembly_Org"/>
</dbReference>
<feature type="domain" description="Ig-like" evidence="2">
    <location>
        <begin position="500"/>
        <end position="573"/>
    </location>
</feature>
<dbReference type="SMART" id="SM00409">
    <property type="entry name" value="IG"/>
    <property type="match status" value="2"/>
</dbReference>
<accession>A0ABN8MZ37</accession>
<evidence type="ECO:0000259" key="1">
    <source>
        <dbReference type="PROSITE" id="PS50234"/>
    </source>
</evidence>
<gene>
    <name evidence="3" type="ORF">PEVE_00039748</name>
</gene>
<dbReference type="CDD" id="cd01450">
    <property type="entry name" value="vWFA_subfamily_ECM"/>
    <property type="match status" value="1"/>
</dbReference>
<dbReference type="Proteomes" id="UP001159427">
    <property type="component" value="Unassembled WGS sequence"/>
</dbReference>
<reference evidence="3 4" key="1">
    <citation type="submission" date="2022-05" db="EMBL/GenBank/DDBJ databases">
        <authorList>
            <consortium name="Genoscope - CEA"/>
            <person name="William W."/>
        </authorList>
    </citation>
    <scope>NUCLEOTIDE SEQUENCE [LARGE SCALE GENOMIC DNA]</scope>
</reference>
<dbReference type="PANTHER" id="PTHR24020">
    <property type="entry name" value="COLLAGEN ALPHA"/>
    <property type="match status" value="1"/>
</dbReference>
<dbReference type="EMBL" id="CALNXI010000707">
    <property type="protein sequence ID" value="CAH3037502.1"/>
    <property type="molecule type" value="Genomic_DNA"/>
</dbReference>
<dbReference type="PRINTS" id="PR00453">
    <property type="entry name" value="VWFADOMAIN"/>
</dbReference>
<keyword evidence="4" id="KW-1185">Reference proteome</keyword>
<dbReference type="PANTHER" id="PTHR24020:SF20">
    <property type="entry name" value="PH DOMAIN-CONTAINING PROTEIN"/>
    <property type="match status" value="1"/>
</dbReference>
<dbReference type="PROSITE" id="PS50835">
    <property type="entry name" value="IG_LIKE"/>
    <property type="match status" value="3"/>
</dbReference>
<dbReference type="SMART" id="SM00408">
    <property type="entry name" value="IGc2"/>
    <property type="match status" value="3"/>
</dbReference>
<evidence type="ECO:0000259" key="2">
    <source>
        <dbReference type="PROSITE" id="PS50835"/>
    </source>
</evidence>
<dbReference type="CDD" id="cd00096">
    <property type="entry name" value="Ig"/>
    <property type="match status" value="1"/>
</dbReference>
<dbReference type="InterPro" id="IPR002035">
    <property type="entry name" value="VWF_A"/>
</dbReference>
<sequence length="875" mass="95778">CKAVADVAFIVDSSGSIGRRNWVKMLQFVKDMVKAYNVGPQKTHIAVIAYSTGAKVEFKLDRLLGSEVTEEGYYKLIDRIRFQRGYTFIDKALLLANEQIFTTNSGMRPHLPSLTLRACTDGFSFSISPAFLEFVCKAVADVAFIVDSSGSIGRRNWVKMLQFVKDMVKAYNVGPQKTHIAVIAYSTGAKVEFKLDRLLGSEVTEEGYYKLIDRIRFQRGYTFIDKALLLANEQIFTTNSGMRPHLPQIAIVITDGEQTTSRGPYTPLSVASRALKDKGVKVYSLGIGKTVNRDQLNETASSSSKVFTASSFSELAPIAMKIVQSSCPERSTIDRLNNITVVEGENWNLTCGVTGNPVPSVSWKEVKTGSRTEGNVLALINIRRSDAGEYVCVGSNFCGNDTKSTFLTVNWQVMDGYVIKPENIQLRVNDSNICQGDVLSLSCSADGNPAVEVYQLFENDVLVSRSNRSSLIWSKTATTGGVFVYRCVADNSVGAASATTTVTVNAGSTIKTVNNITAVEGEDWNLICGVTGSPKPSVSWKDVRTGSRTEGEVRELINIHRSDAGEYKCEASNFCGMDIVSTFLIVHFKPEDVLLTTDLISNKASQFDVVNFTCSANGNPPVELYHLYENDALIRNSSTGMIKVELMNSGNLTYKCAATNAVGTTSSQDVLIAVDEFVCNAVADVAFIVDSSGSIGRRNWVKMLQFVKDMVKAFNVGPQKTHIAVIAYSTGAKVEFKFNRLTGSAVTEEGYYRLIERIRFQRGYTFIDKALTLANEQIFTTVSGMRPYLPQIAIVITDGEQTTDRGPYTPLSIASRGIKDKNVKVYSLGIGKKVNRDQLGEIASSDTNVFTAANFAKLASVAQSIVQNSCPGKKR</sequence>
<dbReference type="Pfam" id="PF00092">
    <property type="entry name" value="VWA"/>
    <property type="match status" value="3"/>
</dbReference>
<dbReference type="InterPro" id="IPR036465">
    <property type="entry name" value="vWFA_dom_sf"/>
</dbReference>
<dbReference type="InterPro" id="IPR036179">
    <property type="entry name" value="Ig-like_dom_sf"/>
</dbReference>
<feature type="domain" description="VWFA" evidence="1">
    <location>
        <begin position="141"/>
        <end position="322"/>
    </location>
</feature>